<dbReference type="EMBL" id="JAULSR010000001">
    <property type="protein sequence ID" value="KAK0637391.1"/>
    <property type="molecule type" value="Genomic_DNA"/>
</dbReference>
<gene>
    <name evidence="8" type="ORF">B0T17DRAFT_481577</name>
</gene>
<feature type="domain" description="Myb-like" evidence="6">
    <location>
        <begin position="24"/>
        <end position="74"/>
    </location>
</feature>
<evidence type="ECO:0000313" key="9">
    <source>
        <dbReference type="Proteomes" id="UP001174934"/>
    </source>
</evidence>
<proteinExistence type="predicted"/>
<organism evidence="8 9">
    <name type="scientific">Bombardia bombarda</name>
    <dbReference type="NCBI Taxonomy" id="252184"/>
    <lineage>
        <taxon>Eukaryota</taxon>
        <taxon>Fungi</taxon>
        <taxon>Dikarya</taxon>
        <taxon>Ascomycota</taxon>
        <taxon>Pezizomycotina</taxon>
        <taxon>Sordariomycetes</taxon>
        <taxon>Sordariomycetidae</taxon>
        <taxon>Sordariales</taxon>
        <taxon>Lasiosphaeriaceae</taxon>
        <taxon>Bombardia</taxon>
    </lineage>
</organism>
<dbReference type="Gene3D" id="1.10.10.60">
    <property type="entry name" value="Homeodomain-like"/>
    <property type="match status" value="2"/>
</dbReference>
<evidence type="ECO:0000256" key="5">
    <source>
        <dbReference type="SAM" id="MobiDB-lite"/>
    </source>
</evidence>
<evidence type="ECO:0000313" key="8">
    <source>
        <dbReference type="EMBL" id="KAK0637391.1"/>
    </source>
</evidence>
<dbReference type="SUPFAM" id="SSF46689">
    <property type="entry name" value="Homeodomain-like"/>
    <property type="match status" value="1"/>
</dbReference>
<evidence type="ECO:0000256" key="1">
    <source>
        <dbReference type="ARBA" id="ARBA00023015"/>
    </source>
</evidence>
<dbReference type="PROSITE" id="PS50090">
    <property type="entry name" value="MYB_LIKE"/>
    <property type="match status" value="2"/>
</dbReference>
<dbReference type="AlphaFoldDB" id="A0AA39XPL6"/>
<dbReference type="InterPro" id="IPR001005">
    <property type="entry name" value="SANT/Myb"/>
</dbReference>
<sequence length="132" mass="15074">MARLSDSPHSPNQVSDATPSPPRPTTVNTGMWSTPEDERLREAVARHGTRWVSVAADVGTRNGEQCAKRWNDYVNPDLDHSPWSADEDRILLPLVALYGHNWKLMAQNFLQARAPLSIKNRYSLLMRRQKRQ</sequence>
<feature type="compositionally biased region" description="Polar residues" evidence="5">
    <location>
        <begin position="7"/>
        <end position="18"/>
    </location>
</feature>
<dbReference type="InterPro" id="IPR051575">
    <property type="entry name" value="Myb-like_DNA-bd"/>
</dbReference>
<keyword evidence="3" id="KW-0804">Transcription</keyword>
<dbReference type="PANTHER" id="PTHR46621:SF1">
    <property type="entry name" value="SNRNA-ACTIVATING PROTEIN COMPLEX SUBUNIT 4"/>
    <property type="match status" value="1"/>
</dbReference>
<name>A0AA39XPL6_9PEZI</name>
<dbReference type="SMART" id="SM00717">
    <property type="entry name" value="SANT"/>
    <property type="match status" value="2"/>
</dbReference>
<dbReference type="GO" id="GO:0042796">
    <property type="term" value="P:snRNA transcription by RNA polymerase III"/>
    <property type="evidence" value="ECO:0007669"/>
    <property type="project" value="TreeGrafter"/>
</dbReference>
<dbReference type="PANTHER" id="PTHR46621">
    <property type="entry name" value="SNRNA-ACTIVATING PROTEIN COMPLEX SUBUNIT 4"/>
    <property type="match status" value="1"/>
</dbReference>
<feature type="non-terminal residue" evidence="8">
    <location>
        <position position="1"/>
    </location>
</feature>
<keyword evidence="9" id="KW-1185">Reference proteome</keyword>
<evidence type="ECO:0000256" key="3">
    <source>
        <dbReference type="ARBA" id="ARBA00023163"/>
    </source>
</evidence>
<feature type="domain" description="Myb-like" evidence="6">
    <location>
        <begin position="75"/>
        <end position="126"/>
    </location>
</feature>
<dbReference type="GO" id="GO:0001006">
    <property type="term" value="F:RNA polymerase III type 3 promoter sequence-specific DNA binding"/>
    <property type="evidence" value="ECO:0007669"/>
    <property type="project" value="TreeGrafter"/>
</dbReference>
<dbReference type="InterPro" id="IPR017930">
    <property type="entry name" value="Myb_dom"/>
</dbReference>
<evidence type="ECO:0000256" key="4">
    <source>
        <dbReference type="ARBA" id="ARBA00023242"/>
    </source>
</evidence>
<dbReference type="CDD" id="cd00167">
    <property type="entry name" value="SANT"/>
    <property type="match status" value="2"/>
</dbReference>
<dbReference type="Proteomes" id="UP001174934">
    <property type="component" value="Unassembled WGS sequence"/>
</dbReference>
<evidence type="ECO:0000259" key="6">
    <source>
        <dbReference type="PROSITE" id="PS50090"/>
    </source>
</evidence>
<protein>
    <submittedName>
        <fullName evidence="8">Homeodomain-like protein</fullName>
    </submittedName>
</protein>
<keyword evidence="8" id="KW-0371">Homeobox</keyword>
<dbReference type="PROSITE" id="PS51294">
    <property type="entry name" value="HTH_MYB"/>
    <property type="match status" value="2"/>
</dbReference>
<keyword evidence="2 8" id="KW-0238">DNA-binding</keyword>
<feature type="domain" description="HTH myb-type" evidence="7">
    <location>
        <begin position="26"/>
        <end position="78"/>
    </location>
</feature>
<feature type="region of interest" description="Disordered" evidence="5">
    <location>
        <begin position="1"/>
        <end position="34"/>
    </location>
</feature>
<dbReference type="GO" id="GO:0000978">
    <property type="term" value="F:RNA polymerase II cis-regulatory region sequence-specific DNA binding"/>
    <property type="evidence" value="ECO:0007669"/>
    <property type="project" value="TreeGrafter"/>
</dbReference>
<dbReference type="GO" id="GO:0042795">
    <property type="term" value="P:snRNA transcription by RNA polymerase II"/>
    <property type="evidence" value="ECO:0007669"/>
    <property type="project" value="TreeGrafter"/>
</dbReference>
<reference evidence="8" key="1">
    <citation type="submission" date="2023-06" db="EMBL/GenBank/DDBJ databases">
        <title>Genome-scale phylogeny and comparative genomics of the fungal order Sordariales.</title>
        <authorList>
            <consortium name="Lawrence Berkeley National Laboratory"/>
            <person name="Hensen N."/>
            <person name="Bonometti L."/>
            <person name="Westerberg I."/>
            <person name="Brannstrom I.O."/>
            <person name="Guillou S."/>
            <person name="Cros-Aarteil S."/>
            <person name="Calhoun S."/>
            <person name="Haridas S."/>
            <person name="Kuo A."/>
            <person name="Mondo S."/>
            <person name="Pangilinan J."/>
            <person name="Riley R."/>
            <person name="LaButti K."/>
            <person name="Andreopoulos B."/>
            <person name="Lipzen A."/>
            <person name="Chen C."/>
            <person name="Yanf M."/>
            <person name="Daum C."/>
            <person name="Ng V."/>
            <person name="Clum A."/>
            <person name="Steindorff A."/>
            <person name="Ohm R."/>
            <person name="Martin F."/>
            <person name="Silar P."/>
            <person name="Natvig D."/>
            <person name="Lalanne C."/>
            <person name="Gautier V."/>
            <person name="Ament-velasquez S.L."/>
            <person name="Kruys A."/>
            <person name="Hutchinson M.I."/>
            <person name="Powell A.J."/>
            <person name="Barry K."/>
            <person name="Miller A.N."/>
            <person name="Grigoriev I.V."/>
            <person name="Debuchy R."/>
            <person name="Gladieux P."/>
            <person name="Thoren M.H."/>
            <person name="Johannesson H."/>
        </authorList>
    </citation>
    <scope>NUCLEOTIDE SEQUENCE</scope>
    <source>
        <strain evidence="8">SMH3391-2</strain>
    </source>
</reference>
<comment type="caution">
    <text evidence="8">The sequence shown here is derived from an EMBL/GenBank/DDBJ whole genome shotgun (WGS) entry which is preliminary data.</text>
</comment>
<dbReference type="GO" id="GO:0019185">
    <property type="term" value="C:snRNA-activating protein complex"/>
    <property type="evidence" value="ECO:0007669"/>
    <property type="project" value="TreeGrafter"/>
</dbReference>
<dbReference type="Pfam" id="PF00249">
    <property type="entry name" value="Myb_DNA-binding"/>
    <property type="match status" value="2"/>
</dbReference>
<evidence type="ECO:0000256" key="2">
    <source>
        <dbReference type="ARBA" id="ARBA00023125"/>
    </source>
</evidence>
<feature type="domain" description="HTH myb-type" evidence="7">
    <location>
        <begin position="80"/>
        <end position="130"/>
    </location>
</feature>
<evidence type="ECO:0000259" key="7">
    <source>
        <dbReference type="PROSITE" id="PS51294"/>
    </source>
</evidence>
<accession>A0AA39XPL6</accession>
<dbReference type="InterPro" id="IPR009057">
    <property type="entry name" value="Homeodomain-like_sf"/>
</dbReference>
<keyword evidence="4" id="KW-0539">Nucleus</keyword>
<keyword evidence="1" id="KW-0805">Transcription regulation</keyword>